<reference evidence="1 2" key="1">
    <citation type="journal article" date="2016" name="Nat. Commun.">
        <title>Thousands of microbial genomes shed light on interconnected biogeochemical processes in an aquifer system.</title>
        <authorList>
            <person name="Anantharaman K."/>
            <person name="Brown C.T."/>
            <person name="Hug L.A."/>
            <person name="Sharon I."/>
            <person name="Castelle C.J."/>
            <person name="Probst A.J."/>
            <person name="Thomas B.C."/>
            <person name="Singh A."/>
            <person name="Wilkins M.J."/>
            <person name="Karaoz U."/>
            <person name="Brodie E.L."/>
            <person name="Williams K.H."/>
            <person name="Hubbard S.S."/>
            <person name="Banfield J.F."/>
        </authorList>
    </citation>
    <scope>NUCLEOTIDE SEQUENCE [LARGE SCALE GENOMIC DNA]</scope>
</reference>
<dbReference type="EMBL" id="MHTJ01000003">
    <property type="protein sequence ID" value="OHA58573.1"/>
    <property type="molecule type" value="Genomic_DNA"/>
</dbReference>
<evidence type="ECO:0000313" key="1">
    <source>
        <dbReference type="EMBL" id="OHA58573.1"/>
    </source>
</evidence>
<accession>A0A1G2QDU4</accession>
<organism evidence="1 2">
    <name type="scientific">Candidatus Vogelbacteria bacterium RIFOXYD1_FULL_44_32</name>
    <dbReference type="NCBI Taxonomy" id="1802438"/>
    <lineage>
        <taxon>Bacteria</taxon>
        <taxon>Candidatus Vogeliibacteriota</taxon>
    </lineage>
</organism>
<dbReference type="AlphaFoldDB" id="A0A1G2QDU4"/>
<comment type="caution">
    <text evidence="1">The sequence shown here is derived from an EMBL/GenBank/DDBJ whole genome shotgun (WGS) entry which is preliminary data.</text>
</comment>
<gene>
    <name evidence="1" type="ORF">A2571_02275</name>
</gene>
<dbReference type="Proteomes" id="UP000177043">
    <property type="component" value="Unassembled WGS sequence"/>
</dbReference>
<evidence type="ECO:0000313" key="2">
    <source>
        <dbReference type="Proteomes" id="UP000177043"/>
    </source>
</evidence>
<proteinExistence type="predicted"/>
<dbReference type="STRING" id="1802438.A2571_02275"/>
<name>A0A1G2QDU4_9BACT</name>
<protein>
    <submittedName>
        <fullName evidence="1">Uncharacterized protein</fullName>
    </submittedName>
</protein>
<sequence length="73" mass="8397">MGRYKKIVVDAAARMQAQLTEMLGDLNRWFTGIAVGHDPNPHEMVMHYIHSGGAEDFARRHENDFLVEVEEEE</sequence>